<proteinExistence type="predicted"/>
<organism evidence="1 2">
    <name type="scientific">Curtobacterium flaccumfaciens pv. flaccumfaciens</name>
    <dbReference type="NCBI Taxonomy" id="138532"/>
    <lineage>
        <taxon>Bacteria</taxon>
        <taxon>Bacillati</taxon>
        <taxon>Actinomycetota</taxon>
        <taxon>Actinomycetes</taxon>
        <taxon>Micrococcales</taxon>
        <taxon>Microbacteriaceae</taxon>
        <taxon>Curtobacterium</taxon>
    </lineage>
</organism>
<dbReference type="EMBL" id="JAHEWX010000005">
    <property type="protein sequence ID" value="MBT1541318.1"/>
    <property type="molecule type" value="Genomic_DNA"/>
</dbReference>
<dbReference type="Proteomes" id="UP000709437">
    <property type="component" value="Unassembled WGS sequence"/>
</dbReference>
<protein>
    <submittedName>
        <fullName evidence="1">DUF3263 domain-containing protein</fullName>
    </submittedName>
</protein>
<accession>A0A9Q2W3L5</accession>
<evidence type="ECO:0000313" key="2">
    <source>
        <dbReference type="Proteomes" id="UP000709437"/>
    </source>
</evidence>
<dbReference type="InterPro" id="IPR021678">
    <property type="entry name" value="DUF3263"/>
</dbReference>
<name>A0A9Q2W3L5_9MICO</name>
<reference evidence="1" key="1">
    <citation type="submission" date="2021-05" db="EMBL/GenBank/DDBJ databases">
        <title>Whole genome sequence of Curtobacterium flaccumfaciens pv. flaccumfaciens strain CFBP 3417.</title>
        <authorList>
            <person name="Osdaghi E."/>
            <person name="Taghouti G."/>
            <person name="Portier P."/>
            <person name="Fazliarab A."/>
            <person name="Taghavi S.M."/>
            <person name="Briand M."/>
            <person name="Le-Saux M."/>
            <person name="Jacques M.-A."/>
        </authorList>
    </citation>
    <scope>NUCLEOTIDE SEQUENCE</scope>
    <source>
        <strain evidence="1">CFBP 3417</strain>
    </source>
</reference>
<dbReference type="AlphaFoldDB" id="A0A9Q2W3L5"/>
<gene>
    <name evidence="1" type="ORF">KK103_06040</name>
</gene>
<dbReference type="Pfam" id="PF11662">
    <property type="entry name" value="DUF3263"/>
    <property type="match status" value="1"/>
</dbReference>
<evidence type="ECO:0000313" key="1">
    <source>
        <dbReference type="EMBL" id="MBT1541318.1"/>
    </source>
</evidence>
<sequence length="116" mass="13252">MCETRYPTVIGTAVTSPTDERSTEQLSELAQRVLSFEQDRARHDRTKEAEIRVEFEMSAARYYQVLNRVIDSPAALAYDPQLVSRLQRLRHARTSARATRSFVAPGVAPEGREEER</sequence>
<comment type="caution">
    <text evidence="1">The sequence shown here is derived from an EMBL/GenBank/DDBJ whole genome shotgun (WGS) entry which is preliminary data.</text>
</comment>